<dbReference type="Proteomes" id="UP001642484">
    <property type="component" value="Unassembled WGS sequence"/>
</dbReference>
<feature type="region of interest" description="Disordered" evidence="1">
    <location>
        <begin position="15"/>
        <end position="85"/>
    </location>
</feature>
<reference evidence="2 3" key="1">
    <citation type="submission" date="2024-02" db="EMBL/GenBank/DDBJ databases">
        <authorList>
            <person name="Chen Y."/>
            <person name="Shah S."/>
            <person name="Dougan E. K."/>
            <person name="Thang M."/>
            <person name="Chan C."/>
        </authorList>
    </citation>
    <scope>NUCLEOTIDE SEQUENCE [LARGE SCALE GENOMIC DNA]</scope>
</reference>
<dbReference type="EMBL" id="CAXAMN010026617">
    <property type="protein sequence ID" value="CAK9104432.1"/>
    <property type="molecule type" value="Genomic_DNA"/>
</dbReference>
<evidence type="ECO:0000313" key="2">
    <source>
        <dbReference type="EMBL" id="CAK9104432.1"/>
    </source>
</evidence>
<feature type="region of interest" description="Disordered" evidence="1">
    <location>
        <begin position="125"/>
        <end position="145"/>
    </location>
</feature>
<evidence type="ECO:0000313" key="3">
    <source>
        <dbReference type="Proteomes" id="UP001642484"/>
    </source>
</evidence>
<keyword evidence="3" id="KW-1185">Reference proteome</keyword>
<protein>
    <submittedName>
        <fullName evidence="2">Uncharacterized protein</fullName>
    </submittedName>
</protein>
<comment type="caution">
    <text evidence="2">The sequence shown here is derived from an EMBL/GenBank/DDBJ whole genome shotgun (WGS) entry which is preliminary data.</text>
</comment>
<dbReference type="InterPro" id="IPR013783">
    <property type="entry name" value="Ig-like_fold"/>
</dbReference>
<feature type="compositionally biased region" description="Acidic residues" evidence="1">
    <location>
        <begin position="134"/>
        <end position="145"/>
    </location>
</feature>
<evidence type="ECO:0000256" key="1">
    <source>
        <dbReference type="SAM" id="MobiDB-lite"/>
    </source>
</evidence>
<dbReference type="Gene3D" id="2.60.40.10">
    <property type="entry name" value="Immunoglobulins"/>
    <property type="match status" value="2"/>
</dbReference>
<sequence length="493" mass="53643">MASTSAELEAKLLKRRQKCEGAISPPTQKGSRVWSDEMAKTVSQQRRARLNAQGGDANGNPQDVDTAPRSVSSTSSSSRPKGKDVESAAVAARFGQKYLILLGCIPALLLCMFLSQRPFERPGAELASHMAGDSPEDSPEEDWPELSEKPLVPMKDPLPELEEELPFDLQQFSATVQESHLQPHHSSVAADARAPRDLTSEWSHFLSENGAIRQVYRLGRLTVSEASSRPVAVTVNITLANTGQGVWPARTALQIAHGSDMGVNTLLLGRVIEPGMEQQVSLHLKVPRTKQADSPTCIWALSLDGHVFGVLLLLEIDWIESHGSGLLEQASDILQSARAHVHHVRLQLHHEALNQDATQAGDVTEEWSADLRGTSMTEAYRLGSLWVAPSQAGDVGHLEVFVSLENPGQDPWPNETQIQLVSGRSFGVESLEVDPVNPGSQVEIVMPLDIPLDPAADVRNVVEESVWALAVAGHTFGPLLVLELRYTHTTKVI</sequence>
<proteinExistence type="predicted"/>
<gene>
    <name evidence="2" type="ORF">CCMP2556_LOCUS48962</name>
</gene>
<accession>A0ABP0RV32</accession>
<name>A0ABP0RV32_9DINO</name>
<organism evidence="2 3">
    <name type="scientific">Durusdinium trenchii</name>
    <dbReference type="NCBI Taxonomy" id="1381693"/>
    <lineage>
        <taxon>Eukaryota</taxon>
        <taxon>Sar</taxon>
        <taxon>Alveolata</taxon>
        <taxon>Dinophyceae</taxon>
        <taxon>Suessiales</taxon>
        <taxon>Symbiodiniaceae</taxon>
        <taxon>Durusdinium</taxon>
    </lineage>
</organism>